<dbReference type="InterPro" id="IPR017853">
    <property type="entry name" value="GH"/>
</dbReference>
<dbReference type="InterPro" id="IPR011683">
    <property type="entry name" value="Glyco_hydro_53"/>
</dbReference>
<dbReference type="Proteomes" id="UP001065174">
    <property type="component" value="Chromosome"/>
</dbReference>
<comment type="catalytic activity">
    <reaction evidence="4">
        <text>The enzyme specifically hydrolyzes (1-&gt;4)-beta-D-galactosidic linkages in type I arabinogalactans.</text>
        <dbReference type="EC" id="3.2.1.89"/>
    </reaction>
</comment>
<sequence length="361" mass="42348">MRDKTIFILLTLFLFNCSNNEPEPSLDMDEGRKFKMGFSTWVFGPTEQDRNETYSFIQSNGDIYSEQVDDRIPWNSWINDLELPIDFVQSIDDRVNMIDKNLSLVLSISPLNTSRNDLKEDWDGLPIEYNSINELKIEDAYFKHVEYLVGRFNPKYLVSAMEPNDLLINSTAKWADFKLLASNVRSRLKTRFPSLLISESITLHNYFQPQVDNPSDYIQEVSDYSEEFDFIAISFYPFFKNLQTIEEYQEAFDFLHNQFNKPIAFVETSHLSGDLVIPNLNTNITGSLTRQKEYLETLVSNAHTNNYEFIIWWAHRDYDALWETFPDEVKDIGQVWRDTGLLDEDGVERPAFSVWTNEFQN</sequence>
<protein>
    <recommendedName>
        <fullName evidence="4">Arabinogalactan endo-beta-1,4-galactanase</fullName>
        <ecNumber evidence="4">3.2.1.89</ecNumber>
    </recommendedName>
</protein>
<dbReference type="SUPFAM" id="SSF51445">
    <property type="entry name" value="(Trans)glycosidases"/>
    <property type="match status" value="1"/>
</dbReference>
<evidence type="ECO:0000256" key="2">
    <source>
        <dbReference type="ARBA" id="ARBA00022801"/>
    </source>
</evidence>
<dbReference type="GO" id="GO:0016787">
    <property type="term" value="F:hydrolase activity"/>
    <property type="evidence" value="ECO:0007669"/>
    <property type="project" value="UniProtKB-KW"/>
</dbReference>
<evidence type="ECO:0000313" key="5">
    <source>
        <dbReference type="EMBL" id="UXP34008.1"/>
    </source>
</evidence>
<name>A0ABY6CU47_9BACT</name>
<dbReference type="Pfam" id="PF07745">
    <property type="entry name" value="Glyco_hydro_53"/>
    <property type="match status" value="1"/>
</dbReference>
<comment type="similarity">
    <text evidence="1 4">Belongs to the glycosyl hydrolase 53 family.</text>
</comment>
<reference evidence="5" key="1">
    <citation type="submission" date="2022-09" db="EMBL/GenBank/DDBJ databases">
        <title>Comparative genomics and taxonomic characterization of three novel marine species of genus Reichenbachiella exhibiting antioxidant and polysaccharide degradation activities.</title>
        <authorList>
            <person name="Muhammad N."/>
            <person name="Lee Y.-J."/>
            <person name="Ko J."/>
            <person name="Kim S.-G."/>
        </authorList>
    </citation>
    <scope>NUCLEOTIDE SEQUENCE</scope>
    <source>
        <strain evidence="5">BKB1-1</strain>
    </source>
</reference>
<dbReference type="RefSeq" id="WP_262311434.1">
    <property type="nucleotide sequence ID" value="NZ_CP106679.1"/>
</dbReference>
<accession>A0ABY6CU47</accession>
<proteinExistence type="inferred from homology"/>
<evidence type="ECO:0000313" key="6">
    <source>
        <dbReference type="Proteomes" id="UP001065174"/>
    </source>
</evidence>
<evidence type="ECO:0000256" key="4">
    <source>
        <dbReference type="RuleBase" id="RU361192"/>
    </source>
</evidence>
<dbReference type="EMBL" id="CP106679">
    <property type="protein sequence ID" value="UXP34008.1"/>
    <property type="molecule type" value="Genomic_DNA"/>
</dbReference>
<dbReference type="Gene3D" id="3.20.20.80">
    <property type="entry name" value="Glycosidases"/>
    <property type="match status" value="1"/>
</dbReference>
<gene>
    <name evidence="5" type="ORF">N6H18_08625</name>
</gene>
<evidence type="ECO:0000256" key="3">
    <source>
        <dbReference type="ARBA" id="ARBA00023295"/>
    </source>
</evidence>
<dbReference type="EC" id="3.2.1.89" evidence="4"/>
<keyword evidence="3 4" id="KW-0326">Glycosidase</keyword>
<evidence type="ECO:0000256" key="1">
    <source>
        <dbReference type="ARBA" id="ARBA00010687"/>
    </source>
</evidence>
<organism evidence="5 6">
    <name type="scientific">Reichenbachiella agarivorans</name>
    <dbReference type="NCBI Taxonomy" id="2979464"/>
    <lineage>
        <taxon>Bacteria</taxon>
        <taxon>Pseudomonadati</taxon>
        <taxon>Bacteroidota</taxon>
        <taxon>Cytophagia</taxon>
        <taxon>Cytophagales</taxon>
        <taxon>Reichenbachiellaceae</taxon>
        <taxon>Reichenbachiella</taxon>
    </lineage>
</organism>
<keyword evidence="6" id="KW-1185">Reference proteome</keyword>
<keyword evidence="2 4" id="KW-0378">Hydrolase</keyword>